<dbReference type="InterPro" id="IPR001584">
    <property type="entry name" value="Integrase_cat-core"/>
</dbReference>
<dbReference type="SUPFAM" id="SSF56672">
    <property type="entry name" value="DNA/RNA polymerases"/>
    <property type="match status" value="1"/>
</dbReference>
<sequence>MAPSTAGPPATESAAELPGYTLQDLGEMMANLNKAFQSQGKALMQAKFDQEAAARQQESLAKQQDQMNKHLKLLTTAVQSTGGTKHATFDDNESPEHHPQESEQLLTRKWRPPPSLTTETVDVVPDSLPQIRLEAPHFSGSDPTRWIRKVQKYFNHFLTPEATRLALVSNLIEPPASEWHDYFEENNPSATWEEFLIAIRLQFDPNIFEDYLGQLSKLKQTTTVLSYQLSFPALLNKVSNQSDETLISLFVSGLKQPIQKELTIRRPASLQEAFALARQHALTLPEPQPSPRAWTSRDNRNGPAQQTGQNNSTPGRLDHQPTRTNGTTNTANLPVVRVSPTERAERTRRGVCWYCEEPWTRTHVCNKRFLALMGDDDEPDTEAENEDTLDEAETMLITGDISTIHALASSVKPRSFRIIGAINQTPVSVLIDGGSTHNFINPTVAEKLSLHLQPISHFRVFVGNGDSLCCSYVCPQTLIVLQGHKFDIDLFILKVKGPDVVLGVQWLQDLGDVTNNYQKLTMTFDWDALPVILHGEGPSPRPISYNALFHLLARDPPYELFELVPLPGTCEASPKQPLQPMQPQIQALLEAYPSVFEIPSGLPPARQWDHHIHLAANTKPVNVRPYRYPYFQKTEIEKQVRDMLQQGVIQHSTSAFSSPVLLVRKKDGSFRFCVDYRALNAVTTPDHFPIPTADELFDELHAARIFSKLDLRSGYHQVRMHRDDIHKTAFRTHDGHYEFLVMPFGLTNAPSTFQAAMNFIFGPLLRKSVIVFFDDILVYSTSLDDHVAHLRQVLSILAANSFYIKMSKCSFGVPTIDYLGHIISGGELSADKTKIEAMTAWPTPSTVKQLRGFLGLTGYYRRFIAHYAVIAAPLTDLLKKEAFHWNPSAAASFRNLKEAMVSAPILRLPDFAKLFIIETDASDFGIGAVLLQDSHPLAFFSKKLGPRRRVASTYHKELYAIVEAVQKWRQYLLGREFIIRTDQRSLRELLAQVVQTPDQQFYIRKLMGFKFIIEYKSGASNKVADALSRRDSDNTRADENGPVGDSDPPPSMLAAFASPRPTILTDLEKENTTLPDMVQLRDAVSKGTAPPHISVWANLLYFKRRLYLSRDSALRRPLLEEFHDALTAGHPGERRTFTRLATSFFWLGMRKDVRDYVAACSVCQATKYVAQKPAGLLQPLPIPDRVWSAASMDFIVGLPPSHGFSAIMVVVDRLSKYAHFGALPAGFDAAKVAVVFVNTVVKLHGFPEKLLSDRDAIFMSNFWTELLTLSGTKLQFTTAYHPQTDGQSEVTNRGLEQYLRAFTFDQPKKWSTLLPWAELALNCSHHAGLGTSPFNALYGRDPPNVFATPSLPAKNVEVAYLIIERTEALQGLKKRLRHAQVVMTETANRHRRHVEFQVGDQVLLKLQPYRQHSVSRPLAPKLARRFYGPFQITERIGLVAYRLQLPAESRIHDVFHVSLLRPFIPPLSTTAQQSLPTDFNRNDPIDSPVRASATRSVLAEGVPQEQWLIYWSSHPTSFPSWEPAELLKRHFPNLRLEDKALVIGEGVDTPPANAQDPEPRRSRNHPQRIMQPDISNVPTEDVVNAEPKHESTKNDRPRRKIVRPTRYEDFRS</sequence>
<keyword evidence="15" id="KW-0511">Multifunctional enzyme</keyword>
<evidence type="ECO:0000256" key="10">
    <source>
        <dbReference type="ARBA" id="ARBA00022908"/>
    </source>
</evidence>
<dbReference type="Gene3D" id="2.40.70.10">
    <property type="entry name" value="Acid Proteases"/>
    <property type="match status" value="1"/>
</dbReference>
<keyword evidence="10" id="KW-0229">DNA integration</keyword>
<dbReference type="GO" id="GO:0003887">
    <property type="term" value="F:DNA-directed DNA polymerase activity"/>
    <property type="evidence" value="ECO:0007669"/>
    <property type="project" value="UniProtKB-KW"/>
</dbReference>
<dbReference type="PANTHER" id="PTHR37984">
    <property type="entry name" value="PROTEIN CBG26694"/>
    <property type="match status" value="1"/>
</dbReference>
<dbReference type="InterPro" id="IPR012337">
    <property type="entry name" value="RNaseH-like_sf"/>
</dbReference>
<name>A0ABD1FNE4_SALDI</name>
<dbReference type="GO" id="GO:0015074">
    <property type="term" value="P:DNA integration"/>
    <property type="evidence" value="ECO:0007669"/>
    <property type="project" value="UniProtKB-KW"/>
</dbReference>
<feature type="compositionally biased region" description="Basic and acidic residues" evidence="16">
    <location>
        <begin position="1027"/>
        <end position="1039"/>
    </location>
</feature>
<dbReference type="InterPro" id="IPR043128">
    <property type="entry name" value="Rev_trsase/Diguanyl_cyclase"/>
</dbReference>
<dbReference type="Gene3D" id="3.10.10.10">
    <property type="entry name" value="HIV Type 1 Reverse Transcriptase, subunit A, domain 1"/>
    <property type="match status" value="1"/>
</dbReference>
<dbReference type="GO" id="GO:0004190">
    <property type="term" value="F:aspartic-type endopeptidase activity"/>
    <property type="evidence" value="ECO:0007669"/>
    <property type="project" value="UniProtKB-KW"/>
</dbReference>
<protein>
    <recommendedName>
        <fullName evidence="21">Reverse transcriptase</fullName>
    </recommendedName>
</protein>
<evidence type="ECO:0000256" key="8">
    <source>
        <dbReference type="ARBA" id="ARBA00022801"/>
    </source>
</evidence>
<dbReference type="SUPFAM" id="SSF53098">
    <property type="entry name" value="Ribonuclease H-like"/>
    <property type="match status" value="1"/>
</dbReference>
<keyword evidence="6" id="KW-0064">Aspartyl protease</keyword>
<evidence type="ECO:0000256" key="2">
    <source>
        <dbReference type="ARBA" id="ARBA00022679"/>
    </source>
</evidence>
<feature type="region of interest" description="Disordered" evidence="16">
    <location>
        <begin position="79"/>
        <end position="114"/>
    </location>
</feature>
<dbReference type="GO" id="GO:0006310">
    <property type="term" value="P:DNA recombination"/>
    <property type="evidence" value="ECO:0007669"/>
    <property type="project" value="UniProtKB-KW"/>
</dbReference>
<proteinExistence type="predicted"/>
<gene>
    <name evidence="19" type="ORF">AAHA92_33261</name>
</gene>
<dbReference type="InterPro" id="IPR056924">
    <property type="entry name" value="SH3_Tf2-1"/>
</dbReference>
<dbReference type="CDD" id="cd00303">
    <property type="entry name" value="retropepsin_like"/>
    <property type="match status" value="1"/>
</dbReference>
<evidence type="ECO:0000313" key="19">
    <source>
        <dbReference type="EMBL" id="KAL1533371.1"/>
    </source>
</evidence>
<dbReference type="CDD" id="cd09274">
    <property type="entry name" value="RNase_HI_RT_Ty3"/>
    <property type="match status" value="1"/>
</dbReference>
<dbReference type="PROSITE" id="PS50878">
    <property type="entry name" value="RT_POL"/>
    <property type="match status" value="1"/>
</dbReference>
<keyword evidence="12" id="KW-0239">DNA-directed DNA polymerase</keyword>
<dbReference type="Pfam" id="PF08284">
    <property type="entry name" value="RVP_2"/>
    <property type="match status" value="1"/>
</dbReference>
<keyword evidence="5" id="KW-0479">Metal-binding</keyword>
<dbReference type="Gene3D" id="1.10.340.70">
    <property type="match status" value="1"/>
</dbReference>
<evidence type="ECO:0000256" key="16">
    <source>
        <dbReference type="SAM" id="MobiDB-lite"/>
    </source>
</evidence>
<dbReference type="Proteomes" id="UP001567538">
    <property type="component" value="Unassembled WGS sequence"/>
</dbReference>
<dbReference type="FunFam" id="3.30.70.270:FF:000020">
    <property type="entry name" value="Transposon Tf2-6 polyprotein-like Protein"/>
    <property type="match status" value="1"/>
</dbReference>
<dbReference type="Pfam" id="PF00078">
    <property type="entry name" value="RVT_1"/>
    <property type="match status" value="1"/>
</dbReference>
<evidence type="ECO:0000256" key="1">
    <source>
        <dbReference type="ARBA" id="ARBA00022670"/>
    </source>
</evidence>
<dbReference type="Gene3D" id="3.10.20.370">
    <property type="match status" value="1"/>
</dbReference>
<evidence type="ECO:0000256" key="11">
    <source>
        <dbReference type="ARBA" id="ARBA00022918"/>
    </source>
</evidence>
<feature type="domain" description="Reverse transcriptase" evidence="17">
    <location>
        <begin position="644"/>
        <end position="823"/>
    </location>
</feature>
<evidence type="ECO:0000256" key="5">
    <source>
        <dbReference type="ARBA" id="ARBA00022723"/>
    </source>
</evidence>
<dbReference type="InterPro" id="IPR000477">
    <property type="entry name" value="RT_dom"/>
</dbReference>
<dbReference type="GO" id="GO:0003964">
    <property type="term" value="F:RNA-directed DNA polymerase activity"/>
    <property type="evidence" value="ECO:0007669"/>
    <property type="project" value="UniProtKB-KW"/>
</dbReference>
<dbReference type="Pfam" id="PF19259">
    <property type="entry name" value="Ty3_capsid"/>
    <property type="match status" value="1"/>
</dbReference>
<evidence type="ECO:0000256" key="13">
    <source>
        <dbReference type="ARBA" id="ARBA00023125"/>
    </source>
</evidence>
<comment type="caution">
    <text evidence="19">The sequence shown here is derived from an EMBL/GenBank/DDBJ whole genome shotgun (WGS) entry which is preliminary data.</text>
</comment>
<keyword evidence="2" id="KW-0808">Transferase</keyword>
<evidence type="ECO:0000256" key="9">
    <source>
        <dbReference type="ARBA" id="ARBA00022842"/>
    </source>
</evidence>
<feature type="domain" description="Integrase catalytic" evidence="18">
    <location>
        <begin position="1177"/>
        <end position="1341"/>
    </location>
</feature>
<dbReference type="EMBL" id="JBEAFC010000014">
    <property type="protein sequence ID" value="KAL1533371.1"/>
    <property type="molecule type" value="Genomic_DNA"/>
</dbReference>
<dbReference type="Gene3D" id="3.30.70.270">
    <property type="match status" value="2"/>
</dbReference>
<dbReference type="PANTHER" id="PTHR37984:SF5">
    <property type="entry name" value="PROTEIN NYNRIN-LIKE"/>
    <property type="match status" value="1"/>
</dbReference>
<dbReference type="GO" id="GO:0003677">
    <property type="term" value="F:DNA binding"/>
    <property type="evidence" value="ECO:0007669"/>
    <property type="project" value="UniProtKB-KW"/>
</dbReference>
<keyword evidence="8" id="KW-0378">Hydrolase</keyword>
<dbReference type="InterPro" id="IPR041588">
    <property type="entry name" value="Integrase_H2C2"/>
</dbReference>
<keyword evidence="13" id="KW-0238">DNA-binding</keyword>
<dbReference type="Pfam" id="PF24626">
    <property type="entry name" value="SH3_Tf2-1"/>
    <property type="match status" value="1"/>
</dbReference>
<dbReference type="InterPro" id="IPR050951">
    <property type="entry name" value="Retrovirus_Pol_polyprotein"/>
</dbReference>
<keyword evidence="1" id="KW-0645">Protease</keyword>
<keyword evidence="9" id="KW-0460">Magnesium</keyword>
<dbReference type="Gene3D" id="3.30.420.10">
    <property type="entry name" value="Ribonuclease H-like superfamily/Ribonuclease H"/>
    <property type="match status" value="1"/>
</dbReference>
<dbReference type="InterPro" id="IPR036397">
    <property type="entry name" value="RNaseH_sf"/>
</dbReference>
<feature type="compositionally biased region" description="Basic and acidic residues" evidence="16">
    <location>
        <begin position="1586"/>
        <end position="1595"/>
    </location>
</feature>
<dbReference type="InterPro" id="IPR021109">
    <property type="entry name" value="Peptidase_aspartic_dom_sf"/>
</dbReference>
<dbReference type="GO" id="GO:0004519">
    <property type="term" value="F:endonuclease activity"/>
    <property type="evidence" value="ECO:0007669"/>
    <property type="project" value="UniProtKB-KW"/>
</dbReference>
<evidence type="ECO:0000256" key="3">
    <source>
        <dbReference type="ARBA" id="ARBA00022695"/>
    </source>
</evidence>
<evidence type="ECO:0000256" key="14">
    <source>
        <dbReference type="ARBA" id="ARBA00023172"/>
    </source>
</evidence>
<dbReference type="InterPro" id="IPR043502">
    <property type="entry name" value="DNA/RNA_pol_sf"/>
</dbReference>
<dbReference type="PROSITE" id="PS50994">
    <property type="entry name" value="INTEGRASE"/>
    <property type="match status" value="1"/>
</dbReference>
<keyword evidence="20" id="KW-1185">Reference proteome</keyword>
<feature type="compositionally biased region" description="Polar residues" evidence="16">
    <location>
        <begin position="302"/>
        <end position="314"/>
    </location>
</feature>
<dbReference type="CDD" id="cd01647">
    <property type="entry name" value="RT_LTR"/>
    <property type="match status" value="1"/>
</dbReference>
<reference evidence="19 20" key="1">
    <citation type="submission" date="2024-06" db="EMBL/GenBank/DDBJ databases">
        <title>A chromosome level genome sequence of Diviner's sage (Salvia divinorum).</title>
        <authorList>
            <person name="Ford S.A."/>
            <person name="Ro D.-K."/>
            <person name="Ness R.W."/>
            <person name="Phillips M.A."/>
        </authorList>
    </citation>
    <scope>NUCLEOTIDE SEQUENCE [LARGE SCALE GENOMIC DNA]</scope>
    <source>
        <strain evidence="19">SAF-2024a</strain>
        <tissue evidence="19">Leaf</tissue>
    </source>
</reference>
<evidence type="ECO:0000313" key="20">
    <source>
        <dbReference type="Proteomes" id="UP001567538"/>
    </source>
</evidence>
<dbReference type="InterPro" id="IPR041577">
    <property type="entry name" value="RT_RNaseH_2"/>
</dbReference>
<dbReference type="FunFam" id="1.10.340.70:FF:000001">
    <property type="entry name" value="Retrovirus-related Pol polyprotein from transposon gypsy-like Protein"/>
    <property type="match status" value="1"/>
</dbReference>
<dbReference type="Pfam" id="PF17919">
    <property type="entry name" value="RT_RNaseH_2"/>
    <property type="match status" value="1"/>
</dbReference>
<evidence type="ECO:0000259" key="17">
    <source>
        <dbReference type="PROSITE" id="PS50878"/>
    </source>
</evidence>
<dbReference type="InterPro" id="IPR045358">
    <property type="entry name" value="Ty3_capsid"/>
</dbReference>
<dbReference type="Pfam" id="PF17921">
    <property type="entry name" value="Integrase_H2C2"/>
    <property type="match status" value="1"/>
</dbReference>
<keyword evidence="14" id="KW-0233">DNA recombination</keyword>
<evidence type="ECO:0000256" key="4">
    <source>
        <dbReference type="ARBA" id="ARBA00022722"/>
    </source>
</evidence>
<evidence type="ECO:0000256" key="6">
    <source>
        <dbReference type="ARBA" id="ARBA00022750"/>
    </source>
</evidence>
<evidence type="ECO:0000256" key="7">
    <source>
        <dbReference type="ARBA" id="ARBA00022759"/>
    </source>
</evidence>
<keyword evidence="3" id="KW-0548">Nucleotidyltransferase</keyword>
<feature type="region of interest" description="Disordered" evidence="16">
    <location>
        <begin position="282"/>
        <end position="331"/>
    </location>
</feature>
<evidence type="ECO:0000256" key="15">
    <source>
        <dbReference type="ARBA" id="ARBA00023268"/>
    </source>
</evidence>
<feature type="region of interest" description="Disordered" evidence="16">
    <location>
        <begin position="1546"/>
        <end position="1612"/>
    </location>
</feature>
<feature type="compositionally biased region" description="Polar residues" evidence="16">
    <location>
        <begin position="322"/>
        <end position="331"/>
    </location>
</feature>
<evidence type="ECO:0000259" key="18">
    <source>
        <dbReference type="PROSITE" id="PS50994"/>
    </source>
</evidence>
<evidence type="ECO:0008006" key="21">
    <source>
        <dbReference type="Google" id="ProtNLM"/>
    </source>
</evidence>
<evidence type="ECO:0000256" key="12">
    <source>
        <dbReference type="ARBA" id="ARBA00022932"/>
    </source>
</evidence>
<accession>A0ABD1FNE4</accession>
<dbReference type="GO" id="GO:0006508">
    <property type="term" value="P:proteolysis"/>
    <property type="evidence" value="ECO:0007669"/>
    <property type="project" value="UniProtKB-KW"/>
</dbReference>
<dbReference type="SUPFAM" id="SSF50630">
    <property type="entry name" value="Acid proteases"/>
    <property type="match status" value="1"/>
</dbReference>
<dbReference type="GO" id="GO:0046872">
    <property type="term" value="F:metal ion binding"/>
    <property type="evidence" value="ECO:0007669"/>
    <property type="project" value="UniProtKB-KW"/>
</dbReference>
<keyword evidence="11" id="KW-0695">RNA-directed DNA polymerase</keyword>
<keyword evidence="7" id="KW-0255">Endonuclease</keyword>
<dbReference type="FunFam" id="3.10.10.10:FF:000007">
    <property type="entry name" value="Retrovirus-related Pol polyprotein from transposon 17.6-like Protein"/>
    <property type="match status" value="1"/>
</dbReference>
<keyword evidence="4" id="KW-0540">Nuclease</keyword>
<organism evidence="19 20">
    <name type="scientific">Salvia divinorum</name>
    <name type="common">Maria pastora</name>
    <name type="synonym">Diviner's sage</name>
    <dbReference type="NCBI Taxonomy" id="28513"/>
    <lineage>
        <taxon>Eukaryota</taxon>
        <taxon>Viridiplantae</taxon>
        <taxon>Streptophyta</taxon>
        <taxon>Embryophyta</taxon>
        <taxon>Tracheophyta</taxon>
        <taxon>Spermatophyta</taxon>
        <taxon>Magnoliopsida</taxon>
        <taxon>eudicotyledons</taxon>
        <taxon>Gunneridae</taxon>
        <taxon>Pentapetalae</taxon>
        <taxon>asterids</taxon>
        <taxon>lamiids</taxon>
        <taxon>Lamiales</taxon>
        <taxon>Lamiaceae</taxon>
        <taxon>Nepetoideae</taxon>
        <taxon>Mentheae</taxon>
        <taxon>Salviinae</taxon>
        <taxon>Salvia</taxon>
        <taxon>Salvia subgen. Calosphace</taxon>
    </lineage>
</organism>
<feature type="region of interest" description="Disordered" evidence="16">
    <location>
        <begin position="1024"/>
        <end position="1052"/>
    </location>
</feature>